<sequence>MIFFRVTNNINIKITDGTVIKYNRFKAPVGVENETVYITTYDDFLDFKDILAKVDKNKYIAKTINENSVKENPRFPVELGILNIQEFENRTKFDNIDFFDIKEQNLFHQLKSFHKNSIRIAVIGSLGNSISDMISSMAALRIFYNKLSEIYSNVKLDIYIKASNNSYYKRDKDIYSTQEYINEILPLSIDSKKICEYDYYVDNSVDISKILNLNIVDSWLLKFGIDYRKVSDLEKFSTLKIDNFELTKGLSNKLLEAKKRGKLLLYHPYSATINKSIPQTFAIDILKSLIEKLDDYTIVTTLNVDPKIKNDNLLDLSNFSKTIEDFIFIVSSMDKIITANTSALHISDTFMIPTVCIITSEEYETILKYYKYVKPLFVKNSSKNLSKFIYENDLLTINKFDEWKKLKVDKIINLLETF</sequence>
<reference evidence="1 2" key="1">
    <citation type="submission" date="2017-10" db="EMBL/GenBank/DDBJ databases">
        <title>Genomics of the genus Arcobacter.</title>
        <authorList>
            <person name="Perez-Cataluna A."/>
            <person name="Figueras M.J."/>
        </authorList>
    </citation>
    <scope>NUCLEOTIDE SEQUENCE [LARGE SCALE GENOMIC DNA]</scope>
    <source>
        <strain evidence="1 2">CECT 9230</strain>
    </source>
</reference>
<accession>A0A366MU01</accession>
<name>A0A366MU01_9BACT</name>
<proteinExistence type="predicted"/>
<dbReference type="Gene3D" id="3.40.50.2000">
    <property type="entry name" value="Glycogen Phosphorylase B"/>
    <property type="match status" value="1"/>
</dbReference>
<gene>
    <name evidence="1" type="ORF">CRU91_01990</name>
</gene>
<dbReference type="OrthoDB" id="5346170at2"/>
<dbReference type="SUPFAM" id="SSF53756">
    <property type="entry name" value="UDP-Glycosyltransferase/glycogen phosphorylase"/>
    <property type="match status" value="1"/>
</dbReference>
<evidence type="ECO:0000313" key="1">
    <source>
        <dbReference type="EMBL" id="RBQ29725.1"/>
    </source>
</evidence>
<dbReference type="EMBL" id="PDKB01000003">
    <property type="protein sequence ID" value="RBQ29725.1"/>
    <property type="molecule type" value="Genomic_DNA"/>
</dbReference>
<protein>
    <submittedName>
        <fullName evidence="1">Uncharacterized protein</fullName>
    </submittedName>
</protein>
<dbReference type="AlphaFoldDB" id="A0A366MU01"/>
<dbReference type="RefSeq" id="WP_113892877.1">
    <property type="nucleotide sequence ID" value="NZ_JANJGA010000004.1"/>
</dbReference>
<keyword evidence="2" id="KW-1185">Reference proteome</keyword>
<dbReference type="Proteomes" id="UP000252669">
    <property type="component" value="Unassembled WGS sequence"/>
</dbReference>
<evidence type="ECO:0000313" key="2">
    <source>
        <dbReference type="Proteomes" id="UP000252669"/>
    </source>
</evidence>
<organism evidence="1 2">
    <name type="scientific">Aliarcobacter vitoriensis</name>
    <dbReference type="NCBI Taxonomy" id="2011099"/>
    <lineage>
        <taxon>Bacteria</taxon>
        <taxon>Pseudomonadati</taxon>
        <taxon>Campylobacterota</taxon>
        <taxon>Epsilonproteobacteria</taxon>
        <taxon>Campylobacterales</taxon>
        <taxon>Arcobacteraceae</taxon>
        <taxon>Aliarcobacter</taxon>
    </lineage>
</organism>
<comment type="caution">
    <text evidence="1">The sequence shown here is derived from an EMBL/GenBank/DDBJ whole genome shotgun (WGS) entry which is preliminary data.</text>
</comment>